<dbReference type="EMBL" id="ABEU02000014">
    <property type="status" value="NOT_ANNOTATED_CDS"/>
    <property type="molecule type" value="Genomic_DNA"/>
</dbReference>
<dbReference type="Gramene" id="Pp3c14_3030V3.1">
    <property type="protein sequence ID" value="PAC:32961531.CDS.1"/>
    <property type="gene ID" value="Pp3c14_3030"/>
</dbReference>
<evidence type="ECO:0000313" key="1">
    <source>
        <dbReference type="EnsemblPlants" id="PAC:32961531.CDS.1"/>
    </source>
</evidence>
<name>A0A7I3ZL14_PHYPA</name>
<protein>
    <submittedName>
        <fullName evidence="1">Uncharacterized protein</fullName>
    </submittedName>
</protein>
<dbReference type="Proteomes" id="UP000006727">
    <property type="component" value="Chromosome 14"/>
</dbReference>
<dbReference type="AlphaFoldDB" id="A0A7I3ZL14"/>
<accession>A0A7I3ZL14</accession>
<reference evidence="1" key="3">
    <citation type="submission" date="2020-12" db="UniProtKB">
        <authorList>
            <consortium name="EnsemblPlants"/>
        </authorList>
    </citation>
    <scope>IDENTIFICATION</scope>
</reference>
<reference evidence="1 2" key="1">
    <citation type="journal article" date="2008" name="Science">
        <title>The Physcomitrella genome reveals evolutionary insights into the conquest of land by plants.</title>
        <authorList>
            <person name="Rensing S."/>
            <person name="Lang D."/>
            <person name="Zimmer A."/>
            <person name="Terry A."/>
            <person name="Salamov A."/>
            <person name="Shapiro H."/>
            <person name="Nishiyama T."/>
            <person name="Perroud P.-F."/>
            <person name="Lindquist E."/>
            <person name="Kamisugi Y."/>
            <person name="Tanahashi T."/>
            <person name="Sakakibara K."/>
            <person name="Fujita T."/>
            <person name="Oishi K."/>
            <person name="Shin-I T."/>
            <person name="Kuroki Y."/>
            <person name="Toyoda A."/>
            <person name="Suzuki Y."/>
            <person name="Hashimoto A."/>
            <person name="Yamaguchi K."/>
            <person name="Sugano A."/>
            <person name="Kohara Y."/>
            <person name="Fujiyama A."/>
            <person name="Anterola A."/>
            <person name="Aoki S."/>
            <person name="Ashton N."/>
            <person name="Barbazuk W.B."/>
            <person name="Barker E."/>
            <person name="Bennetzen J."/>
            <person name="Bezanilla M."/>
            <person name="Blankenship R."/>
            <person name="Cho S.H."/>
            <person name="Dutcher S."/>
            <person name="Estelle M."/>
            <person name="Fawcett J.A."/>
            <person name="Gundlach H."/>
            <person name="Hanada K."/>
            <person name="Heyl A."/>
            <person name="Hicks K.A."/>
            <person name="Hugh J."/>
            <person name="Lohr M."/>
            <person name="Mayer K."/>
            <person name="Melkozernov A."/>
            <person name="Murata T."/>
            <person name="Nelson D."/>
            <person name="Pils B."/>
            <person name="Prigge M."/>
            <person name="Reiss B."/>
            <person name="Renner T."/>
            <person name="Rombauts S."/>
            <person name="Rushton P."/>
            <person name="Sanderfoot A."/>
            <person name="Schween G."/>
            <person name="Shiu S.-H."/>
            <person name="Stueber K."/>
            <person name="Theodoulou F.L."/>
            <person name="Tu H."/>
            <person name="Van de Peer Y."/>
            <person name="Verrier P.J."/>
            <person name="Waters E."/>
            <person name="Wood A."/>
            <person name="Yang L."/>
            <person name="Cove D."/>
            <person name="Cuming A."/>
            <person name="Hasebe M."/>
            <person name="Lucas S."/>
            <person name="Mishler D.B."/>
            <person name="Reski R."/>
            <person name="Grigoriev I."/>
            <person name="Quatrano R.S."/>
            <person name="Boore J.L."/>
        </authorList>
    </citation>
    <scope>NUCLEOTIDE SEQUENCE [LARGE SCALE GENOMIC DNA]</scope>
    <source>
        <strain evidence="1 2">cv. Gransden 2004</strain>
    </source>
</reference>
<organism evidence="1 2">
    <name type="scientific">Physcomitrium patens</name>
    <name type="common">Spreading-leaved earth moss</name>
    <name type="synonym">Physcomitrella patens</name>
    <dbReference type="NCBI Taxonomy" id="3218"/>
    <lineage>
        <taxon>Eukaryota</taxon>
        <taxon>Viridiplantae</taxon>
        <taxon>Streptophyta</taxon>
        <taxon>Embryophyta</taxon>
        <taxon>Bryophyta</taxon>
        <taxon>Bryophytina</taxon>
        <taxon>Bryopsida</taxon>
        <taxon>Funariidae</taxon>
        <taxon>Funariales</taxon>
        <taxon>Funariaceae</taxon>
        <taxon>Physcomitrium</taxon>
    </lineage>
</organism>
<sequence>MERRTARATGFSIREVRSTGTLPLPRAIHSLKRCCCCLWHPFPDRIHRPGQILRPNHHLVLISWWVFVVPGGFSLWSDDSGDNLSGESPRLAVVGAIPADS</sequence>
<dbReference type="EnsemblPlants" id="Pp3c14_3030V3.1">
    <property type="protein sequence ID" value="PAC:32961531.CDS.1"/>
    <property type="gene ID" value="Pp3c14_3030"/>
</dbReference>
<proteinExistence type="predicted"/>
<dbReference type="InParanoid" id="A0A7I3ZL14"/>
<reference evidence="1 2" key="2">
    <citation type="journal article" date="2018" name="Plant J.">
        <title>The Physcomitrella patens chromosome-scale assembly reveals moss genome structure and evolution.</title>
        <authorList>
            <person name="Lang D."/>
            <person name="Ullrich K.K."/>
            <person name="Murat F."/>
            <person name="Fuchs J."/>
            <person name="Jenkins J."/>
            <person name="Haas F.B."/>
            <person name="Piednoel M."/>
            <person name="Gundlach H."/>
            <person name="Van Bel M."/>
            <person name="Meyberg R."/>
            <person name="Vives C."/>
            <person name="Morata J."/>
            <person name="Symeonidi A."/>
            <person name="Hiss M."/>
            <person name="Muchero W."/>
            <person name="Kamisugi Y."/>
            <person name="Saleh O."/>
            <person name="Blanc G."/>
            <person name="Decker E.L."/>
            <person name="van Gessel N."/>
            <person name="Grimwood J."/>
            <person name="Hayes R.D."/>
            <person name="Graham S.W."/>
            <person name="Gunter L.E."/>
            <person name="McDaniel S.F."/>
            <person name="Hoernstein S.N.W."/>
            <person name="Larsson A."/>
            <person name="Li F.W."/>
            <person name="Perroud P.F."/>
            <person name="Phillips J."/>
            <person name="Ranjan P."/>
            <person name="Rokshar D.S."/>
            <person name="Rothfels C.J."/>
            <person name="Schneider L."/>
            <person name="Shu S."/>
            <person name="Stevenson D.W."/>
            <person name="Thummler F."/>
            <person name="Tillich M."/>
            <person name="Villarreal Aguilar J.C."/>
            <person name="Widiez T."/>
            <person name="Wong G.K."/>
            <person name="Wymore A."/>
            <person name="Zhang Y."/>
            <person name="Zimmer A.D."/>
            <person name="Quatrano R.S."/>
            <person name="Mayer K.F.X."/>
            <person name="Goodstein D."/>
            <person name="Casacuberta J.M."/>
            <person name="Vandepoele K."/>
            <person name="Reski R."/>
            <person name="Cuming A.C."/>
            <person name="Tuskan G.A."/>
            <person name="Maumus F."/>
            <person name="Salse J."/>
            <person name="Schmutz J."/>
            <person name="Rensing S.A."/>
        </authorList>
    </citation>
    <scope>NUCLEOTIDE SEQUENCE [LARGE SCALE GENOMIC DNA]</scope>
    <source>
        <strain evidence="1 2">cv. Gransden 2004</strain>
    </source>
</reference>
<keyword evidence="2" id="KW-1185">Reference proteome</keyword>
<evidence type="ECO:0000313" key="2">
    <source>
        <dbReference type="Proteomes" id="UP000006727"/>
    </source>
</evidence>